<feature type="chain" id="PRO_5018614112" description="Type IV pili methyl-accepting chemotaxis transducer N-term" evidence="1">
    <location>
        <begin position="28"/>
        <end position="267"/>
    </location>
</feature>
<proteinExistence type="predicted"/>
<organism evidence="2 3">
    <name type="scientific">Candidatus Electrothrix aarhusensis</name>
    <dbReference type="NCBI Taxonomy" id="1859131"/>
    <lineage>
        <taxon>Bacteria</taxon>
        <taxon>Pseudomonadati</taxon>
        <taxon>Thermodesulfobacteriota</taxon>
        <taxon>Desulfobulbia</taxon>
        <taxon>Desulfobulbales</taxon>
        <taxon>Desulfobulbaceae</taxon>
        <taxon>Candidatus Electrothrix</taxon>
    </lineage>
</organism>
<dbReference type="AlphaFoldDB" id="A0A3S3U9J0"/>
<evidence type="ECO:0008006" key="4">
    <source>
        <dbReference type="Google" id="ProtNLM"/>
    </source>
</evidence>
<accession>A0A3S3U9J0</accession>
<keyword evidence="1" id="KW-0732">Signal</keyword>
<dbReference type="Proteomes" id="UP000287853">
    <property type="component" value="Unassembled WGS sequence"/>
</dbReference>
<name>A0A3S3U9J0_9BACT</name>
<evidence type="ECO:0000256" key="1">
    <source>
        <dbReference type="SAM" id="SignalP"/>
    </source>
</evidence>
<keyword evidence="3" id="KW-1185">Reference proteome</keyword>
<sequence length="267" mass="30713">MKFGIIKILKILIAAFICALCFTPAFAAEKNHDLFMLEAAKNIEFLSQRVAKGYFYRRLGIRPDRAAEDLKKSLVLLQKDMIILQEGIGNDKEEQNISVFLEYTMSELKSIIETPYSKKNGALMIDYSESLLEGAEFIVERHKHKNKSEEVMLVAVEHSLFLLERINKFYIAYQAGFKDYNNVVQLKQAVQDFEITLAKINVYTKYSDTTLVSRSKINEFWPVAKEFFIDIQKGALPVIVLASVEKLEKELTVLENFHHNNARSDKS</sequence>
<evidence type="ECO:0000313" key="2">
    <source>
        <dbReference type="EMBL" id="RWX45204.1"/>
    </source>
</evidence>
<reference evidence="2 3" key="1">
    <citation type="submission" date="2017-01" db="EMBL/GenBank/DDBJ databases">
        <title>The cable genome- insights into the physiology and evolution of filamentous bacteria capable of sulfide oxidation via long distance electron transfer.</title>
        <authorList>
            <person name="Schreiber L."/>
            <person name="Bjerg J.T."/>
            <person name="Boggild A."/>
            <person name="Van De Vossenberg J."/>
            <person name="Meysman F."/>
            <person name="Nielsen L.P."/>
            <person name="Schramm A."/>
            <person name="Kjeldsen K.U."/>
        </authorList>
    </citation>
    <scope>NUCLEOTIDE SEQUENCE [LARGE SCALE GENOMIC DNA]</scope>
    <source>
        <strain evidence="2">MCF</strain>
    </source>
</reference>
<comment type="caution">
    <text evidence="2">The sequence shown here is derived from an EMBL/GenBank/DDBJ whole genome shotgun (WGS) entry which is preliminary data.</text>
</comment>
<protein>
    <recommendedName>
        <fullName evidence="4">Type IV pili methyl-accepting chemotaxis transducer N-term</fullName>
    </recommendedName>
</protein>
<gene>
    <name evidence="2" type="ORF">H206_01379</name>
</gene>
<feature type="signal peptide" evidence="1">
    <location>
        <begin position="1"/>
        <end position="27"/>
    </location>
</feature>
<evidence type="ECO:0000313" key="3">
    <source>
        <dbReference type="Proteomes" id="UP000287853"/>
    </source>
</evidence>
<dbReference type="EMBL" id="MTKO01000081">
    <property type="protein sequence ID" value="RWX45204.1"/>
    <property type="molecule type" value="Genomic_DNA"/>
</dbReference>